<dbReference type="EMBL" id="RRYP01014564">
    <property type="protein sequence ID" value="TNV75907.1"/>
    <property type="molecule type" value="Genomic_DNA"/>
</dbReference>
<dbReference type="Gene3D" id="2.60.120.200">
    <property type="match status" value="1"/>
</dbReference>
<evidence type="ECO:0000313" key="3">
    <source>
        <dbReference type="EMBL" id="TNV75907.1"/>
    </source>
</evidence>
<dbReference type="InterPro" id="IPR013320">
    <property type="entry name" value="ConA-like_dom_sf"/>
</dbReference>
<organism evidence="3 4">
    <name type="scientific">Halteria grandinella</name>
    <dbReference type="NCBI Taxonomy" id="5974"/>
    <lineage>
        <taxon>Eukaryota</taxon>
        <taxon>Sar</taxon>
        <taxon>Alveolata</taxon>
        <taxon>Ciliophora</taxon>
        <taxon>Intramacronucleata</taxon>
        <taxon>Spirotrichea</taxon>
        <taxon>Stichotrichia</taxon>
        <taxon>Sporadotrichida</taxon>
        <taxon>Halteriidae</taxon>
        <taxon>Halteria</taxon>
    </lineage>
</organism>
<protein>
    <recommendedName>
        <fullName evidence="2">Alginate lyase 2 domain-containing protein</fullName>
    </recommendedName>
</protein>
<dbReference type="PANTHER" id="PTHR33681:SF4">
    <property type="entry name" value="OS12G0171100 PROTEIN"/>
    <property type="match status" value="1"/>
</dbReference>
<feature type="signal peptide" evidence="1">
    <location>
        <begin position="1"/>
        <end position="17"/>
    </location>
</feature>
<keyword evidence="4" id="KW-1185">Reference proteome</keyword>
<dbReference type="SUPFAM" id="SSF49899">
    <property type="entry name" value="Concanavalin A-like lectins/glucanases"/>
    <property type="match status" value="1"/>
</dbReference>
<dbReference type="AlphaFoldDB" id="A0A8J8NI89"/>
<feature type="domain" description="Alginate lyase 2" evidence="2">
    <location>
        <begin position="85"/>
        <end position="228"/>
    </location>
</feature>
<dbReference type="InterPro" id="IPR014895">
    <property type="entry name" value="Alginate_lyase_2"/>
</dbReference>
<dbReference type="OrthoDB" id="4221926at2759"/>
<dbReference type="Pfam" id="PF08787">
    <property type="entry name" value="Alginate_lyase2"/>
    <property type="match status" value="1"/>
</dbReference>
<dbReference type="Proteomes" id="UP000785679">
    <property type="component" value="Unassembled WGS sequence"/>
</dbReference>
<evidence type="ECO:0000313" key="4">
    <source>
        <dbReference type="Proteomes" id="UP000785679"/>
    </source>
</evidence>
<dbReference type="PANTHER" id="PTHR33681">
    <property type="entry name" value="BINDING PROTEIN, PUTATIVE, EXPRESSED-RELATED"/>
    <property type="match status" value="1"/>
</dbReference>
<proteinExistence type="predicted"/>
<evidence type="ECO:0000259" key="2">
    <source>
        <dbReference type="Pfam" id="PF08787"/>
    </source>
</evidence>
<sequence length="232" mass="26523">MKSTALLLLSLVGLATASQHHHAHHFLVNNVGSSPTDGFSRVSFDAQKDGHVQVPCNADPATHYHFDGKYHSFTVHDDELGWNCKDPHGTHPRSEMSLLSKKFMGGKNQFQAWLTVPQGTYGVNLMQVFGGDQHNTAFMLHIYKEDGGSLWRYHHDKIKGGMWDKEFKLNVIHDSESEKVSVYIDDEYHGTYDTNGRSKLGYYYFKTGVYMQTEQSHTMKVKVRDITLWKKQ</sequence>
<reference evidence="3" key="1">
    <citation type="submission" date="2019-06" db="EMBL/GenBank/DDBJ databases">
        <authorList>
            <person name="Zheng W."/>
        </authorList>
    </citation>
    <scope>NUCLEOTIDE SEQUENCE</scope>
    <source>
        <strain evidence="3">QDHG01</strain>
    </source>
</reference>
<feature type="chain" id="PRO_5035213760" description="Alginate lyase 2 domain-containing protein" evidence="1">
    <location>
        <begin position="18"/>
        <end position="232"/>
    </location>
</feature>
<accession>A0A8J8NI89</accession>
<comment type="caution">
    <text evidence="3">The sequence shown here is derived from an EMBL/GenBank/DDBJ whole genome shotgun (WGS) entry which is preliminary data.</text>
</comment>
<name>A0A8J8NI89_HALGN</name>
<evidence type="ECO:0000256" key="1">
    <source>
        <dbReference type="SAM" id="SignalP"/>
    </source>
</evidence>
<keyword evidence="1" id="KW-0732">Signal</keyword>
<gene>
    <name evidence="3" type="ORF">FGO68_gene4834</name>
</gene>